<evidence type="ECO:0000256" key="1">
    <source>
        <dbReference type="SAM" id="SignalP"/>
    </source>
</evidence>
<feature type="chain" id="PRO_5034477770" description="GH16 domain-containing protein" evidence="1">
    <location>
        <begin position="17"/>
        <end position="313"/>
    </location>
</feature>
<dbReference type="Gene3D" id="2.60.120.200">
    <property type="match status" value="1"/>
</dbReference>
<organism evidence="3 4">
    <name type="scientific">Cadophora malorum</name>
    <dbReference type="NCBI Taxonomy" id="108018"/>
    <lineage>
        <taxon>Eukaryota</taxon>
        <taxon>Fungi</taxon>
        <taxon>Dikarya</taxon>
        <taxon>Ascomycota</taxon>
        <taxon>Pezizomycotina</taxon>
        <taxon>Leotiomycetes</taxon>
        <taxon>Helotiales</taxon>
        <taxon>Ploettnerulaceae</taxon>
        <taxon>Cadophora</taxon>
    </lineage>
</organism>
<evidence type="ECO:0000313" key="4">
    <source>
        <dbReference type="Proteomes" id="UP000664132"/>
    </source>
</evidence>
<dbReference type="PROSITE" id="PS51762">
    <property type="entry name" value="GH16_2"/>
    <property type="match status" value="1"/>
</dbReference>
<dbReference type="GO" id="GO:0005975">
    <property type="term" value="P:carbohydrate metabolic process"/>
    <property type="evidence" value="ECO:0007669"/>
    <property type="project" value="InterPro"/>
</dbReference>
<dbReference type="PANTHER" id="PTHR10963">
    <property type="entry name" value="GLYCOSYL HYDROLASE-RELATED"/>
    <property type="match status" value="1"/>
</dbReference>
<feature type="domain" description="GH16" evidence="2">
    <location>
        <begin position="48"/>
        <end position="313"/>
    </location>
</feature>
<proteinExistence type="predicted"/>
<comment type="caution">
    <text evidence="3">The sequence shown here is derived from an EMBL/GenBank/DDBJ whole genome shotgun (WGS) entry which is preliminary data.</text>
</comment>
<accession>A0A8H7W5W4</accession>
<keyword evidence="1" id="KW-0732">Signal</keyword>
<dbReference type="GO" id="GO:0004553">
    <property type="term" value="F:hydrolase activity, hydrolyzing O-glycosyl compounds"/>
    <property type="evidence" value="ECO:0007669"/>
    <property type="project" value="InterPro"/>
</dbReference>
<dbReference type="InterPro" id="IPR050546">
    <property type="entry name" value="Glycosyl_Hydrlase_16"/>
</dbReference>
<dbReference type="PANTHER" id="PTHR10963:SF60">
    <property type="entry name" value="GRAM-NEGATIVE BACTERIA-BINDING PROTEIN 1-RELATED"/>
    <property type="match status" value="1"/>
</dbReference>
<evidence type="ECO:0000259" key="2">
    <source>
        <dbReference type="PROSITE" id="PS51762"/>
    </source>
</evidence>
<dbReference type="Proteomes" id="UP000664132">
    <property type="component" value="Unassembled WGS sequence"/>
</dbReference>
<dbReference type="EMBL" id="JAFJYH010000421">
    <property type="protein sequence ID" value="KAG4411989.1"/>
    <property type="molecule type" value="Genomic_DNA"/>
</dbReference>
<dbReference type="SUPFAM" id="SSF49899">
    <property type="entry name" value="Concanavalin A-like lectins/glucanases"/>
    <property type="match status" value="1"/>
</dbReference>
<dbReference type="AlphaFoldDB" id="A0A8H7W5W4"/>
<evidence type="ECO:0000313" key="3">
    <source>
        <dbReference type="EMBL" id="KAG4411989.1"/>
    </source>
</evidence>
<reference evidence="3" key="1">
    <citation type="submission" date="2021-02" db="EMBL/GenBank/DDBJ databases">
        <title>Genome sequence Cadophora malorum strain M34.</title>
        <authorList>
            <person name="Stefanovic E."/>
            <person name="Vu D."/>
            <person name="Scully C."/>
            <person name="Dijksterhuis J."/>
            <person name="Roader J."/>
            <person name="Houbraken J."/>
        </authorList>
    </citation>
    <scope>NUCLEOTIDE SEQUENCE</scope>
    <source>
        <strain evidence="3">M34</strain>
    </source>
</reference>
<feature type="signal peptide" evidence="1">
    <location>
        <begin position="1"/>
        <end position="16"/>
    </location>
</feature>
<dbReference type="InterPro" id="IPR000757">
    <property type="entry name" value="Beta-glucanase-like"/>
</dbReference>
<dbReference type="CDD" id="cd02182">
    <property type="entry name" value="GH16_Strep_laminarinase_like"/>
    <property type="match status" value="1"/>
</dbReference>
<protein>
    <recommendedName>
        <fullName evidence="2">GH16 domain-containing protein</fullName>
    </recommendedName>
</protein>
<dbReference type="InterPro" id="IPR013320">
    <property type="entry name" value="ConA-like_dom_sf"/>
</dbReference>
<dbReference type="OrthoDB" id="192832at2759"/>
<name>A0A8H7W5W4_9HELO</name>
<gene>
    <name evidence="3" type="ORF">IFR04_014876</name>
</gene>
<sequence length="313" mass="34098">MKSFLTFSIVVATTCASSIPSSALAPRGKTTYPPQGLIKPGFFPTWLETFSGVPGTIPSSSNWIFDLGTSYPGGAERWGNNEYQTYTDSPSNIHLTKQQTLAITPRLKDGQWTSARIETQRSDFVAAPGGKLFIESRIKVGGAPEAQSQGIWPAFWALGSEFRGNYTNWPYATEWDFLEVISGQNTIYSTIHCGFAPGGPCNEYNGIGSGGVPFKRGSWNTVGFQVDRSVSGKGNATWEDESLSWFLNGKQIFTVKGKTVGDEPTWTKLAHEEHFLLLNVAVGGNWPGFPNNQTIDGPSAGMEVDYVGVWNSL</sequence>
<keyword evidence="4" id="KW-1185">Reference proteome</keyword>